<evidence type="ECO:0000313" key="2">
    <source>
        <dbReference type="EMBL" id="PIL20447.1"/>
    </source>
</evidence>
<gene>
    <name evidence="2" type="ORF">P775_09490</name>
</gene>
<dbReference type="InterPro" id="IPR022472">
    <property type="entry name" value="VPLPA-CTERM"/>
</dbReference>
<dbReference type="NCBIfam" id="TIGR03370">
    <property type="entry name" value="VPLPA-CTERM"/>
    <property type="match status" value="1"/>
</dbReference>
<comment type="caution">
    <text evidence="2">The sequence shown here is derived from an EMBL/GenBank/DDBJ whole genome shotgun (WGS) entry which is preliminary data.</text>
</comment>
<feature type="transmembrane region" description="Helical" evidence="1">
    <location>
        <begin position="194"/>
        <end position="213"/>
    </location>
</feature>
<accession>A0A2G8RFV3</accession>
<keyword evidence="3" id="KW-1185">Reference proteome</keyword>
<evidence type="ECO:0008006" key="4">
    <source>
        <dbReference type="Google" id="ProtNLM"/>
    </source>
</evidence>
<dbReference type="EMBL" id="AWWI01000062">
    <property type="protein sequence ID" value="PIL20447.1"/>
    <property type="molecule type" value="Genomic_DNA"/>
</dbReference>
<evidence type="ECO:0000256" key="1">
    <source>
        <dbReference type="SAM" id="Phobius"/>
    </source>
</evidence>
<keyword evidence="1" id="KW-1133">Transmembrane helix</keyword>
<dbReference type="AlphaFoldDB" id="A0A2G8RFV3"/>
<dbReference type="Proteomes" id="UP000231259">
    <property type="component" value="Unassembled WGS sequence"/>
</dbReference>
<keyword evidence="1" id="KW-0472">Membrane</keyword>
<sequence>MVSIDTFDAQSLVVDGTFPGGSPSAQVSGASIIGGSRSIQAVNHDGELFGTIVSTNNDAAKSGFFSVSNSSGTSGTGILTWDGGTDGNPLSVDTFGLGGVDLVLGSNDAFAFDIISIDQPFTLTLQVWDDVSSVSVTKTLTTADKGTTNYTLFSEFAGINFLKIGAIQMTLVGSNDADITMNDFVSTVVPPSPVPLPASIPLLLMGVAALGVMRNKRSS</sequence>
<name>A0A2G8RFV3_9RHOB</name>
<proteinExistence type="predicted"/>
<organism evidence="2 3">
    <name type="scientific">Puniceibacterium antarcticum</name>
    <dbReference type="NCBI Taxonomy" id="1206336"/>
    <lineage>
        <taxon>Bacteria</taxon>
        <taxon>Pseudomonadati</taxon>
        <taxon>Pseudomonadota</taxon>
        <taxon>Alphaproteobacteria</taxon>
        <taxon>Rhodobacterales</taxon>
        <taxon>Paracoccaceae</taxon>
        <taxon>Puniceibacterium</taxon>
    </lineage>
</organism>
<evidence type="ECO:0000313" key="3">
    <source>
        <dbReference type="Proteomes" id="UP000231259"/>
    </source>
</evidence>
<protein>
    <recommendedName>
        <fullName evidence="4">PEP-CTERM protein-sorting domain-containing protein</fullName>
    </recommendedName>
</protein>
<reference evidence="2 3" key="1">
    <citation type="submission" date="2013-09" db="EMBL/GenBank/DDBJ databases">
        <title>Genome sequencing of Phaeobacter antarcticus sp. nov. SM1211.</title>
        <authorList>
            <person name="Zhang X.-Y."/>
            <person name="Liu C."/>
            <person name="Chen X.-L."/>
            <person name="Xie B.-B."/>
            <person name="Qin Q.-L."/>
            <person name="Rong J.-C."/>
            <person name="Zhang Y.-Z."/>
        </authorList>
    </citation>
    <scope>NUCLEOTIDE SEQUENCE [LARGE SCALE GENOMIC DNA]</scope>
    <source>
        <strain evidence="2 3">SM1211</strain>
    </source>
</reference>
<keyword evidence="1" id="KW-0812">Transmembrane</keyword>